<comment type="subcellular location">
    <subcellularLocation>
        <location evidence="4">Cytoplasm</location>
    </subcellularLocation>
</comment>
<dbReference type="Pfam" id="PF00575">
    <property type="entry name" value="S1"/>
    <property type="match status" value="1"/>
</dbReference>
<evidence type="ECO:0000256" key="3">
    <source>
        <dbReference type="ARBA" id="ARBA00023163"/>
    </source>
</evidence>
<dbReference type="Gene3D" id="2.40.50.140">
    <property type="entry name" value="Nucleic acid-binding proteins"/>
    <property type="match status" value="1"/>
</dbReference>
<dbReference type="CDD" id="cd04331">
    <property type="entry name" value="RNAP_E_N"/>
    <property type="match status" value="1"/>
</dbReference>
<comment type="function">
    <text evidence="4">DNA-dependent RNA polymerase (RNAP) catalyzes the transcription of DNA into RNA using the four ribonucleoside triphosphates as substrates.</text>
</comment>
<reference evidence="6 7" key="1">
    <citation type="submission" date="2015-11" db="EMBL/GenBank/DDBJ databases">
        <title>Genome sequence of Pyrodictium occultum PL-19, a marine hyperthermophilic archaeon isolated from Volcano, Italy.</title>
        <authorList>
            <person name="Utturkar S."/>
            <person name="Huber H."/>
            <person name="Leptihn S."/>
            <person name="Brown S."/>
            <person name="Stetter K.O."/>
            <person name="Podar M."/>
        </authorList>
    </citation>
    <scope>NUCLEOTIDE SEQUENCE [LARGE SCALE GENOMIC DNA]</scope>
    <source>
        <strain evidence="6 7">PL-19</strain>
    </source>
</reference>
<gene>
    <name evidence="4" type="primary">rpo7</name>
    <name evidence="4" type="synonym">rpoE</name>
    <name evidence="6" type="ORF">CF15_00190</name>
</gene>
<evidence type="ECO:0000313" key="6">
    <source>
        <dbReference type="EMBL" id="KSW11329.1"/>
    </source>
</evidence>
<evidence type="ECO:0000256" key="2">
    <source>
        <dbReference type="ARBA" id="ARBA00022478"/>
    </source>
</evidence>
<protein>
    <recommendedName>
        <fullName evidence="4">DNA-directed RNA polymerase subunit Rpo7</fullName>
        <ecNumber evidence="4">2.7.7.6</ecNumber>
    </recommendedName>
    <alternativeName>
        <fullName evidence="4">DNA-directed RNA polymerase subunit E</fullName>
    </alternativeName>
</protein>
<evidence type="ECO:0000256" key="4">
    <source>
        <dbReference type="HAMAP-Rule" id="MF_00865"/>
    </source>
</evidence>
<keyword evidence="3 4" id="KW-0804">Transcription</keyword>
<dbReference type="Proteomes" id="UP000053352">
    <property type="component" value="Unassembled WGS sequence"/>
</dbReference>
<keyword evidence="4 6" id="KW-0808">Transferase</keyword>
<dbReference type="InterPro" id="IPR004519">
    <property type="entry name" value="RNAP_E/RPC8"/>
</dbReference>
<comment type="catalytic activity">
    <reaction evidence="4">
        <text>RNA(n) + a ribonucleoside 5'-triphosphate = RNA(n+1) + diphosphate</text>
        <dbReference type="Rhea" id="RHEA:21248"/>
        <dbReference type="Rhea" id="RHEA-COMP:14527"/>
        <dbReference type="Rhea" id="RHEA-COMP:17342"/>
        <dbReference type="ChEBI" id="CHEBI:33019"/>
        <dbReference type="ChEBI" id="CHEBI:61557"/>
        <dbReference type="ChEBI" id="CHEBI:140395"/>
        <dbReference type="EC" id="2.7.7.6"/>
    </reaction>
</comment>
<accession>A0A0V8RTC6</accession>
<dbReference type="PROSITE" id="PS50126">
    <property type="entry name" value="S1"/>
    <property type="match status" value="1"/>
</dbReference>
<dbReference type="CDD" id="cd04460">
    <property type="entry name" value="S1_RpoE"/>
    <property type="match status" value="1"/>
</dbReference>
<feature type="domain" description="S1 motif" evidence="5">
    <location>
        <begin position="82"/>
        <end position="166"/>
    </location>
</feature>
<comment type="domain">
    <text evidence="4">Forms 2 domains with an elongated structure; Rpo4 packs into the hinge region between the 2 domains.</text>
</comment>
<comment type="subunit">
    <text evidence="4">Part of the RNA polymerase complex. Forms a stalk with Rpo4 that extends from the main structure.</text>
</comment>
<dbReference type="InterPro" id="IPR003029">
    <property type="entry name" value="S1_domain"/>
</dbReference>
<dbReference type="GO" id="GO:0000428">
    <property type="term" value="C:DNA-directed RNA polymerase complex"/>
    <property type="evidence" value="ECO:0007669"/>
    <property type="project" value="UniProtKB-KW"/>
</dbReference>
<dbReference type="InterPro" id="IPR005576">
    <property type="entry name" value="Rpb7-like_N"/>
</dbReference>
<keyword evidence="4" id="KW-0963">Cytoplasm</keyword>
<dbReference type="GO" id="GO:0003677">
    <property type="term" value="F:DNA binding"/>
    <property type="evidence" value="ECO:0007669"/>
    <property type="project" value="InterPro"/>
</dbReference>
<evidence type="ECO:0000259" key="5">
    <source>
        <dbReference type="PROSITE" id="PS50126"/>
    </source>
</evidence>
<comment type="similarity">
    <text evidence="1 4">Belongs to the eukaryotic RPB7/RPC8 RNA polymerase subunit family.</text>
</comment>
<dbReference type="InterPro" id="IPR012340">
    <property type="entry name" value="NA-bd_OB-fold"/>
</dbReference>
<dbReference type="GO" id="GO:0003899">
    <property type="term" value="F:DNA-directed RNA polymerase activity"/>
    <property type="evidence" value="ECO:0007669"/>
    <property type="project" value="UniProtKB-UniRule"/>
</dbReference>
<dbReference type="Gene3D" id="3.30.1490.120">
    <property type="entry name" value="RNA polymerase Rpb7-like, N-terminal domain"/>
    <property type="match status" value="1"/>
</dbReference>
<dbReference type="NCBIfam" id="TIGR00448">
    <property type="entry name" value="rpoE"/>
    <property type="match status" value="1"/>
</dbReference>
<dbReference type="PANTHER" id="PTHR12709">
    <property type="entry name" value="DNA-DIRECTED RNA POLYMERASE II, III"/>
    <property type="match status" value="1"/>
</dbReference>
<dbReference type="SUPFAM" id="SSF88798">
    <property type="entry name" value="N-terminal, heterodimerisation domain of RBP7 (RpoE)"/>
    <property type="match status" value="1"/>
</dbReference>
<evidence type="ECO:0000313" key="7">
    <source>
        <dbReference type="Proteomes" id="UP000053352"/>
    </source>
</evidence>
<dbReference type="AlphaFoldDB" id="A0A0V8RTC6"/>
<dbReference type="OrthoDB" id="7927at2157"/>
<keyword evidence="4 6" id="KW-0548">Nucleotidyltransferase</keyword>
<dbReference type="SMART" id="SM00316">
    <property type="entry name" value="S1"/>
    <property type="match status" value="1"/>
</dbReference>
<dbReference type="NCBIfam" id="NF006333">
    <property type="entry name" value="PRK08563.1"/>
    <property type="match status" value="1"/>
</dbReference>
<evidence type="ECO:0000256" key="1">
    <source>
        <dbReference type="ARBA" id="ARBA00009307"/>
    </source>
</evidence>
<dbReference type="InterPro" id="IPR045113">
    <property type="entry name" value="Rpb7-like"/>
</dbReference>
<keyword evidence="7" id="KW-1185">Reference proteome</keyword>
<proteinExistence type="inferred from homology"/>
<dbReference type="GO" id="GO:0006352">
    <property type="term" value="P:DNA-templated transcription initiation"/>
    <property type="evidence" value="ECO:0007669"/>
    <property type="project" value="InterPro"/>
</dbReference>
<dbReference type="STRING" id="2309.CF15_00190"/>
<dbReference type="EMBL" id="LNTB01000001">
    <property type="protein sequence ID" value="KSW11329.1"/>
    <property type="molecule type" value="Genomic_DNA"/>
</dbReference>
<keyword evidence="2 4" id="KW-0240">DNA-directed RNA polymerase</keyword>
<name>A0A0V8RTC6_PYROC</name>
<sequence length="192" mass="21832">MYMVYRVRDTVRIPPSMFGMPLEEAAFQVLTEKYVGYVHPDMGIIVAIFDVKVGEEGRVIPGDGATYHESEYSVLAFKPEVKEVVEGTVANVQQYGLWVNLGPVEGFAHITQLMDDRVVFDPQRKALIGERTRRLVEINDVVRARVVSVSMPSEPTMRPRIQLTMRQPYLGKLEWFKKTEGRERSAEAEKAA</sequence>
<dbReference type="SUPFAM" id="SSF50249">
    <property type="entry name" value="Nucleic acid-binding proteins"/>
    <property type="match status" value="1"/>
</dbReference>
<organism evidence="6 7">
    <name type="scientific">Pyrodictium occultum</name>
    <dbReference type="NCBI Taxonomy" id="2309"/>
    <lineage>
        <taxon>Archaea</taxon>
        <taxon>Thermoproteota</taxon>
        <taxon>Thermoprotei</taxon>
        <taxon>Desulfurococcales</taxon>
        <taxon>Pyrodictiaceae</taxon>
        <taxon>Pyrodictium</taxon>
    </lineage>
</organism>
<dbReference type="InterPro" id="IPR036898">
    <property type="entry name" value="RNA_pol_Rpb7-like_N_sf"/>
</dbReference>
<dbReference type="InterPro" id="IPR046399">
    <property type="entry name" value="RNApol_Rpo7"/>
</dbReference>
<dbReference type="PANTHER" id="PTHR12709:SF4">
    <property type="entry name" value="DNA-DIRECTED RNA POLYMERASE II SUBUNIT RPB7"/>
    <property type="match status" value="1"/>
</dbReference>
<dbReference type="GO" id="GO:0005737">
    <property type="term" value="C:cytoplasm"/>
    <property type="evidence" value="ECO:0007669"/>
    <property type="project" value="UniProtKB-SubCell"/>
</dbReference>
<dbReference type="HAMAP" id="MF_00865">
    <property type="entry name" value="RNApol_arch_Rpo7"/>
    <property type="match status" value="1"/>
</dbReference>
<dbReference type="EC" id="2.7.7.6" evidence="4"/>
<comment type="caution">
    <text evidence="6">The sequence shown here is derived from an EMBL/GenBank/DDBJ whole genome shotgun (WGS) entry which is preliminary data.</text>
</comment>
<dbReference type="Pfam" id="PF03876">
    <property type="entry name" value="SHS2_Rpb7-N"/>
    <property type="match status" value="1"/>
</dbReference>